<dbReference type="EMBL" id="KQ086044">
    <property type="protein sequence ID" value="KLO09802.1"/>
    <property type="molecule type" value="Genomic_DNA"/>
</dbReference>
<dbReference type="InParanoid" id="A0A0H2RE23"/>
<name>A0A0H2RE23_9AGAM</name>
<accession>A0A0H2RE23</accession>
<evidence type="ECO:0000313" key="2">
    <source>
        <dbReference type="EMBL" id="KLO09802.1"/>
    </source>
</evidence>
<keyword evidence="1" id="KW-0732">Signal</keyword>
<dbReference type="Proteomes" id="UP000053477">
    <property type="component" value="Unassembled WGS sequence"/>
</dbReference>
<organism evidence="2 3">
    <name type="scientific">Schizopora paradoxa</name>
    <dbReference type="NCBI Taxonomy" id="27342"/>
    <lineage>
        <taxon>Eukaryota</taxon>
        <taxon>Fungi</taxon>
        <taxon>Dikarya</taxon>
        <taxon>Basidiomycota</taxon>
        <taxon>Agaricomycotina</taxon>
        <taxon>Agaricomycetes</taxon>
        <taxon>Hymenochaetales</taxon>
        <taxon>Schizoporaceae</taxon>
        <taxon>Schizopora</taxon>
    </lineage>
</organism>
<feature type="signal peptide" evidence="1">
    <location>
        <begin position="1"/>
        <end position="28"/>
    </location>
</feature>
<evidence type="ECO:0000256" key="1">
    <source>
        <dbReference type="SAM" id="SignalP"/>
    </source>
</evidence>
<evidence type="ECO:0000313" key="3">
    <source>
        <dbReference type="Proteomes" id="UP000053477"/>
    </source>
</evidence>
<proteinExistence type="predicted"/>
<reference evidence="2 3" key="1">
    <citation type="submission" date="2015-04" db="EMBL/GenBank/DDBJ databases">
        <title>Complete genome sequence of Schizopora paradoxa KUC8140, a cosmopolitan wood degrader in East Asia.</title>
        <authorList>
            <consortium name="DOE Joint Genome Institute"/>
            <person name="Min B."/>
            <person name="Park H."/>
            <person name="Jang Y."/>
            <person name="Kim J.-J."/>
            <person name="Kim K.H."/>
            <person name="Pangilinan J."/>
            <person name="Lipzen A."/>
            <person name="Riley R."/>
            <person name="Grigoriev I.V."/>
            <person name="Spatafora J.W."/>
            <person name="Choi I.-G."/>
        </authorList>
    </citation>
    <scope>NUCLEOTIDE SEQUENCE [LARGE SCALE GENOMIC DNA]</scope>
    <source>
        <strain evidence="2 3">KUC8140</strain>
    </source>
</reference>
<feature type="chain" id="PRO_5005201424" evidence="1">
    <location>
        <begin position="29"/>
        <end position="86"/>
    </location>
</feature>
<keyword evidence="3" id="KW-1185">Reference proteome</keyword>
<protein>
    <submittedName>
        <fullName evidence="2">Uncharacterized protein</fullName>
    </submittedName>
</protein>
<dbReference type="AlphaFoldDB" id="A0A0H2RE23"/>
<gene>
    <name evidence="2" type="ORF">SCHPADRAFT_548314</name>
</gene>
<sequence>MNLAGLCILIYIFVDACMLDFTLRFCNGDFVRSTKSNWEYERVNQLPKAIASVFDDSCEQKTREPLREGGIQFRSSRGLRSRSLDG</sequence>